<dbReference type="Pfam" id="PF01925">
    <property type="entry name" value="TauE"/>
    <property type="match status" value="1"/>
</dbReference>
<name>A0A0L8C3Q0_ENSAD</name>
<evidence type="ECO:0000256" key="5">
    <source>
        <dbReference type="RuleBase" id="RU363041"/>
    </source>
</evidence>
<dbReference type="EMBL" id="LGAP01000002">
    <property type="protein sequence ID" value="KOF21428.1"/>
    <property type="molecule type" value="Genomic_DNA"/>
</dbReference>
<feature type="transmembrane region" description="Helical" evidence="5">
    <location>
        <begin position="142"/>
        <end position="165"/>
    </location>
</feature>
<comment type="caution">
    <text evidence="6">The sequence shown here is derived from an EMBL/GenBank/DDBJ whole genome shotgun (WGS) entry which is preliminary data.</text>
</comment>
<feature type="transmembrane region" description="Helical" evidence="5">
    <location>
        <begin position="236"/>
        <end position="257"/>
    </location>
</feature>
<evidence type="ECO:0000313" key="6">
    <source>
        <dbReference type="EMBL" id="KOF21428.1"/>
    </source>
</evidence>
<protein>
    <recommendedName>
        <fullName evidence="5">Probable membrane transporter protein</fullName>
    </recommendedName>
</protein>
<feature type="transmembrane region" description="Helical" evidence="5">
    <location>
        <begin position="74"/>
        <end position="93"/>
    </location>
</feature>
<reference evidence="7" key="1">
    <citation type="submission" date="2015-07" db="EMBL/GenBank/DDBJ databases">
        <title>Whole genome sequence of an Ensifer adhaerens strain isolated from a cave pool in the Wind Cave National Park.</title>
        <authorList>
            <person name="Eng W.W.H."/>
            <person name="Gan H.M."/>
            <person name="Barton H.A."/>
            <person name="Savka M.A."/>
        </authorList>
    </citation>
    <scope>NUCLEOTIDE SEQUENCE [LARGE SCALE GENOMIC DNA]</scope>
    <source>
        <strain evidence="7">SD006</strain>
    </source>
</reference>
<dbReference type="InterPro" id="IPR051598">
    <property type="entry name" value="TSUP/Inactive_protease-like"/>
</dbReference>
<evidence type="ECO:0000256" key="1">
    <source>
        <dbReference type="ARBA" id="ARBA00004141"/>
    </source>
</evidence>
<evidence type="ECO:0000256" key="2">
    <source>
        <dbReference type="ARBA" id="ARBA00022692"/>
    </source>
</evidence>
<keyword evidence="5" id="KW-1003">Cell membrane</keyword>
<dbReference type="AlphaFoldDB" id="A0A0L8C3Q0"/>
<proteinExistence type="inferred from homology"/>
<dbReference type="Proteomes" id="UP000037425">
    <property type="component" value="Unassembled WGS sequence"/>
</dbReference>
<feature type="transmembrane region" description="Helical" evidence="5">
    <location>
        <begin position="206"/>
        <end position="224"/>
    </location>
</feature>
<comment type="subcellular location">
    <subcellularLocation>
        <location evidence="5">Cell membrane</location>
        <topology evidence="5">Multi-pass membrane protein</topology>
    </subcellularLocation>
    <subcellularLocation>
        <location evidence="1">Membrane</location>
        <topology evidence="1">Multi-pass membrane protein</topology>
    </subcellularLocation>
</comment>
<keyword evidence="4 5" id="KW-0472">Membrane</keyword>
<dbReference type="PANTHER" id="PTHR43701">
    <property type="entry name" value="MEMBRANE TRANSPORTER PROTEIN MJ0441-RELATED"/>
    <property type="match status" value="1"/>
</dbReference>
<feature type="transmembrane region" description="Helical" evidence="5">
    <location>
        <begin position="105"/>
        <end position="122"/>
    </location>
</feature>
<keyword evidence="3 5" id="KW-1133">Transmembrane helix</keyword>
<evidence type="ECO:0000256" key="3">
    <source>
        <dbReference type="ARBA" id="ARBA00022989"/>
    </source>
</evidence>
<comment type="similarity">
    <text evidence="5">Belongs to the 4-toluene sulfonate uptake permease (TSUP) (TC 2.A.102) family.</text>
</comment>
<sequence length="258" mass="26046">MTLDLVQYILAALSGGLVGFSLGLFGGGGSILAVPLLVYVVGVSNVHVAIGTSAVAVAANALSGLAMHARHGTVKWRCATMYCITGIGGAWVGATLGKALDGQRLLLLFAALMAVVSLTMLKRRHLAGDPASTCTPRNAPKVLSFGAGTGIVSGFFGIGGGFLIVPGLMVSTGMPTINAIATSLVAISAFGLTTGASYTFSGLVDWPLAFSFVGGGALGALAGCRAAHSFSKYQSTLNLLFAALTLSVAVGLAFYAWR</sequence>
<organism evidence="6 7">
    <name type="scientific">Ensifer adhaerens</name>
    <name type="common">Sinorhizobium morelense</name>
    <dbReference type="NCBI Taxonomy" id="106592"/>
    <lineage>
        <taxon>Bacteria</taxon>
        <taxon>Pseudomonadati</taxon>
        <taxon>Pseudomonadota</taxon>
        <taxon>Alphaproteobacteria</taxon>
        <taxon>Hyphomicrobiales</taxon>
        <taxon>Rhizobiaceae</taxon>
        <taxon>Sinorhizobium/Ensifer group</taxon>
        <taxon>Ensifer</taxon>
    </lineage>
</organism>
<dbReference type="PANTHER" id="PTHR43701:SF2">
    <property type="entry name" value="MEMBRANE TRANSPORTER PROTEIN YJNA-RELATED"/>
    <property type="match status" value="1"/>
</dbReference>
<dbReference type="PATRIC" id="fig|106592.7.peg.2719"/>
<gene>
    <name evidence="6" type="ORF">AC244_05425</name>
</gene>
<dbReference type="RefSeq" id="WP_053248366.1">
    <property type="nucleotide sequence ID" value="NZ_LGAP01000002.1"/>
</dbReference>
<evidence type="ECO:0000313" key="7">
    <source>
        <dbReference type="Proteomes" id="UP000037425"/>
    </source>
</evidence>
<keyword evidence="2 5" id="KW-0812">Transmembrane</keyword>
<dbReference type="OrthoDB" id="9151526at2"/>
<dbReference type="GO" id="GO:0005886">
    <property type="term" value="C:plasma membrane"/>
    <property type="evidence" value="ECO:0007669"/>
    <property type="project" value="UniProtKB-SubCell"/>
</dbReference>
<feature type="transmembrane region" description="Helical" evidence="5">
    <location>
        <begin position="6"/>
        <end position="25"/>
    </location>
</feature>
<feature type="transmembrane region" description="Helical" evidence="5">
    <location>
        <begin position="177"/>
        <end position="200"/>
    </location>
</feature>
<evidence type="ECO:0000256" key="4">
    <source>
        <dbReference type="ARBA" id="ARBA00023136"/>
    </source>
</evidence>
<accession>A0A0L8C3Q0</accession>
<feature type="transmembrane region" description="Helical" evidence="5">
    <location>
        <begin position="37"/>
        <end position="62"/>
    </location>
</feature>
<dbReference type="InterPro" id="IPR002781">
    <property type="entry name" value="TM_pro_TauE-like"/>
</dbReference>